<dbReference type="CDD" id="cd16922">
    <property type="entry name" value="HATPase_EvgS-ArcB-TorS-like"/>
    <property type="match status" value="1"/>
</dbReference>
<dbReference type="InterPro" id="IPR036890">
    <property type="entry name" value="HATPase_C_sf"/>
</dbReference>
<dbReference type="Gene3D" id="3.30.450.20">
    <property type="entry name" value="PAS domain"/>
    <property type="match status" value="2"/>
</dbReference>
<keyword evidence="4" id="KW-0808">Transferase</keyword>
<dbReference type="GO" id="GO:0009927">
    <property type="term" value="F:histidine phosphotransfer kinase activity"/>
    <property type="evidence" value="ECO:0007669"/>
    <property type="project" value="TreeGrafter"/>
</dbReference>
<proteinExistence type="predicted"/>
<dbReference type="CDD" id="cd00082">
    <property type="entry name" value="HisKA"/>
    <property type="match status" value="1"/>
</dbReference>
<dbReference type="NCBIfam" id="TIGR00229">
    <property type="entry name" value="sensory_box"/>
    <property type="match status" value="2"/>
</dbReference>
<comment type="catalytic activity">
    <reaction evidence="1">
        <text>ATP + protein L-histidine = ADP + protein N-phospho-L-histidine.</text>
        <dbReference type="EC" id="2.7.13.3"/>
    </reaction>
</comment>
<feature type="domain" description="PAC" evidence="11">
    <location>
        <begin position="925"/>
        <end position="980"/>
    </location>
</feature>
<evidence type="ECO:0000259" key="11">
    <source>
        <dbReference type="PROSITE" id="PS50113"/>
    </source>
</evidence>
<dbReference type="PROSITE" id="PS50109">
    <property type="entry name" value="HIS_KIN"/>
    <property type="match status" value="1"/>
</dbReference>
<dbReference type="Pfam" id="PF08447">
    <property type="entry name" value="PAS_3"/>
    <property type="match status" value="1"/>
</dbReference>
<dbReference type="SUPFAM" id="SSF55874">
    <property type="entry name" value="ATPase domain of HSP90 chaperone/DNA topoisomerase II/histidine kinase"/>
    <property type="match status" value="1"/>
</dbReference>
<dbReference type="InterPro" id="IPR000014">
    <property type="entry name" value="PAS"/>
</dbReference>
<evidence type="ECO:0000256" key="6">
    <source>
        <dbReference type="PROSITE-ProRule" id="PRU00169"/>
    </source>
</evidence>
<protein>
    <recommendedName>
        <fullName evidence="2">histidine kinase</fullName>
        <ecNumber evidence="2">2.7.13.3</ecNumber>
    </recommendedName>
</protein>
<feature type="region of interest" description="Disordered" evidence="7">
    <location>
        <begin position="619"/>
        <end position="650"/>
    </location>
</feature>
<evidence type="ECO:0000256" key="1">
    <source>
        <dbReference type="ARBA" id="ARBA00000085"/>
    </source>
</evidence>
<feature type="compositionally biased region" description="Polar residues" evidence="7">
    <location>
        <begin position="33"/>
        <end position="43"/>
    </location>
</feature>
<feature type="region of interest" description="Disordered" evidence="7">
    <location>
        <begin position="1"/>
        <end position="75"/>
    </location>
</feature>
<dbReference type="SUPFAM" id="SSF47384">
    <property type="entry name" value="Homodimeric domain of signal transducing histidine kinase"/>
    <property type="match status" value="1"/>
</dbReference>
<evidence type="ECO:0000313" key="13">
    <source>
        <dbReference type="Proteomes" id="UP000799302"/>
    </source>
</evidence>
<dbReference type="Gene3D" id="1.10.287.130">
    <property type="match status" value="1"/>
</dbReference>
<feature type="compositionally biased region" description="Polar residues" evidence="7">
    <location>
        <begin position="877"/>
        <end position="891"/>
    </location>
</feature>
<organism evidence="12 13">
    <name type="scientific">Microthyrium microscopicum</name>
    <dbReference type="NCBI Taxonomy" id="703497"/>
    <lineage>
        <taxon>Eukaryota</taxon>
        <taxon>Fungi</taxon>
        <taxon>Dikarya</taxon>
        <taxon>Ascomycota</taxon>
        <taxon>Pezizomycotina</taxon>
        <taxon>Dothideomycetes</taxon>
        <taxon>Dothideomycetes incertae sedis</taxon>
        <taxon>Microthyriales</taxon>
        <taxon>Microthyriaceae</taxon>
        <taxon>Microthyrium</taxon>
    </lineage>
</organism>
<dbReference type="Pfam" id="PF00072">
    <property type="entry name" value="Response_reg"/>
    <property type="match status" value="1"/>
</dbReference>
<keyword evidence="3 6" id="KW-0597">Phosphoprotein</keyword>
<feature type="domain" description="PAC" evidence="11">
    <location>
        <begin position="723"/>
        <end position="775"/>
    </location>
</feature>
<dbReference type="GO" id="GO:0005886">
    <property type="term" value="C:plasma membrane"/>
    <property type="evidence" value="ECO:0007669"/>
    <property type="project" value="TreeGrafter"/>
</dbReference>
<dbReference type="EMBL" id="MU004242">
    <property type="protein sequence ID" value="KAF2664808.1"/>
    <property type="molecule type" value="Genomic_DNA"/>
</dbReference>
<evidence type="ECO:0000256" key="5">
    <source>
        <dbReference type="ARBA" id="ARBA00022777"/>
    </source>
</evidence>
<dbReference type="PANTHER" id="PTHR43047:SF74">
    <property type="entry name" value="HISTIDINE KINASE-RELATED"/>
    <property type="match status" value="1"/>
</dbReference>
<gene>
    <name evidence="12" type="ORF">BT63DRAFT_379101</name>
</gene>
<dbReference type="OrthoDB" id="303614at2759"/>
<dbReference type="InterPro" id="IPR003594">
    <property type="entry name" value="HATPase_dom"/>
</dbReference>
<dbReference type="PROSITE" id="PS50112">
    <property type="entry name" value="PAS"/>
    <property type="match status" value="2"/>
</dbReference>
<dbReference type="Pfam" id="PF02518">
    <property type="entry name" value="HATPase_c"/>
    <property type="match status" value="1"/>
</dbReference>
<dbReference type="SUPFAM" id="SSF52172">
    <property type="entry name" value="CheY-like"/>
    <property type="match status" value="1"/>
</dbReference>
<feature type="compositionally biased region" description="Polar residues" evidence="7">
    <location>
        <begin position="51"/>
        <end position="61"/>
    </location>
</feature>
<dbReference type="SMART" id="SM00387">
    <property type="entry name" value="HATPase_c"/>
    <property type="match status" value="1"/>
</dbReference>
<dbReference type="FunFam" id="3.30.565.10:FF:000010">
    <property type="entry name" value="Sensor histidine kinase RcsC"/>
    <property type="match status" value="1"/>
</dbReference>
<evidence type="ECO:0000256" key="2">
    <source>
        <dbReference type="ARBA" id="ARBA00012438"/>
    </source>
</evidence>
<dbReference type="SMART" id="SM00086">
    <property type="entry name" value="PAC"/>
    <property type="match status" value="2"/>
</dbReference>
<feature type="modified residue" description="4-aspartylphosphate" evidence="6">
    <location>
        <position position="1502"/>
    </location>
</feature>
<accession>A0A6A6U113</accession>
<dbReference type="InterPro" id="IPR035965">
    <property type="entry name" value="PAS-like_dom_sf"/>
</dbReference>
<dbReference type="PANTHER" id="PTHR43047">
    <property type="entry name" value="TWO-COMPONENT HISTIDINE PROTEIN KINASE"/>
    <property type="match status" value="1"/>
</dbReference>
<evidence type="ECO:0000259" key="9">
    <source>
        <dbReference type="PROSITE" id="PS50110"/>
    </source>
</evidence>
<dbReference type="GO" id="GO:0000155">
    <property type="term" value="F:phosphorelay sensor kinase activity"/>
    <property type="evidence" value="ECO:0007669"/>
    <property type="project" value="InterPro"/>
</dbReference>
<dbReference type="InterPro" id="IPR011006">
    <property type="entry name" value="CheY-like_superfamily"/>
</dbReference>
<dbReference type="CDD" id="cd17546">
    <property type="entry name" value="REC_hyHK_CKI1_RcsC-like"/>
    <property type="match status" value="1"/>
</dbReference>
<dbReference type="InterPro" id="IPR013655">
    <property type="entry name" value="PAS_fold_3"/>
</dbReference>
<feature type="domain" description="Response regulatory" evidence="9">
    <location>
        <begin position="1450"/>
        <end position="1572"/>
    </location>
</feature>
<feature type="region of interest" description="Disordered" evidence="7">
    <location>
        <begin position="851"/>
        <end position="898"/>
    </location>
</feature>
<reference evidence="12" key="1">
    <citation type="journal article" date="2020" name="Stud. Mycol.">
        <title>101 Dothideomycetes genomes: a test case for predicting lifestyles and emergence of pathogens.</title>
        <authorList>
            <person name="Haridas S."/>
            <person name="Albert R."/>
            <person name="Binder M."/>
            <person name="Bloem J."/>
            <person name="Labutti K."/>
            <person name="Salamov A."/>
            <person name="Andreopoulos B."/>
            <person name="Baker S."/>
            <person name="Barry K."/>
            <person name="Bills G."/>
            <person name="Bluhm B."/>
            <person name="Cannon C."/>
            <person name="Castanera R."/>
            <person name="Culley D."/>
            <person name="Daum C."/>
            <person name="Ezra D."/>
            <person name="Gonzalez J."/>
            <person name="Henrissat B."/>
            <person name="Kuo A."/>
            <person name="Liang C."/>
            <person name="Lipzen A."/>
            <person name="Lutzoni F."/>
            <person name="Magnuson J."/>
            <person name="Mondo S."/>
            <person name="Nolan M."/>
            <person name="Ohm R."/>
            <person name="Pangilinan J."/>
            <person name="Park H.-J."/>
            <person name="Ramirez L."/>
            <person name="Alfaro M."/>
            <person name="Sun H."/>
            <person name="Tritt A."/>
            <person name="Yoshinaga Y."/>
            <person name="Zwiers L.-H."/>
            <person name="Turgeon B."/>
            <person name="Goodwin S."/>
            <person name="Spatafora J."/>
            <person name="Crous P."/>
            <person name="Grigoriev I."/>
        </authorList>
    </citation>
    <scope>NUCLEOTIDE SEQUENCE</scope>
    <source>
        <strain evidence="12">CBS 115976</strain>
    </source>
</reference>
<keyword evidence="13" id="KW-1185">Reference proteome</keyword>
<dbReference type="PROSITE" id="PS50110">
    <property type="entry name" value="RESPONSE_REGULATORY"/>
    <property type="match status" value="1"/>
</dbReference>
<dbReference type="InterPro" id="IPR036097">
    <property type="entry name" value="HisK_dim/P_sf"/>
</dbReference>
<dbReference type="InterPro" id="IPR003661">
    <property type="entry name" value="HisK_dim/P_dom"/>
</dbReference>
<dbReference type="InterPro" id="IPR000700">
    <property type="entry name" value="PAS-assoc_C"/>
</dbReference>
<feature type="compositionally biased region" description="Basic and acidic residues" evidence="7">
    <location>
        <begin position="531"/>
        <end position="541"/>
    </location>
</feature>
<dbReference type="InterPro" id="IPR004358">
    <property type="entry name" value="Sig_transdc_His_kin-like_C"/>
</dbReference>
<dbReference type="CDD" id="cd00130">
    <property type="entry name" value="PAS"/>
    <property type="match status" value="2"/>
</dbReference>
<dbReference type="Gene3D" id="3.30.565.10">
    <property type="entry name" value="Histidine kinase-like ATPase, C-terminal domain"/>
    <property type="match status" value="1"/>
</dbReference>
<dbReference type="EC" id="2.7.13.3" evidence="2"/>
<dbReference type="SUPFAM" id="SSF55785">
    <property type="entry name" value="PYP-like sensor domain (PAS domain)"/>
    <property type="match status" value="2"/>
</dbReference>
<dbReference type="Pfam" id="PF00512">
    <property type="entry name" value="HisKA"/>
    <property type="match status" value="1"/>
</dbReference>
<dbReference type="PRINTS" id="PR00344">
    <property type="entry name" value="BCTRLSENSOR"/>
</dbReference>
<dbReference type="Proteomes" id="UP000799302">
    <property type="component" value="Unassembled WGS sequence"/>
</dbReference>
<name>A0A6A6U113_9PEZI</name>
<dbReference type="InterPro" id="IPR005467">
    <property type="entry name" value="His_kinase_dom"/>
</dbReference>
<evidence type="ECO:0000313" key="12">
    <source>
        <dbReference type="EMBL" id="KAF2664808.1"/>
    </source>
</evidence>
<feature type="domain" description="Histidine kinase" evidence="8">
    <location>
        <begin position="991"/>
        <end position="1213"/>
    </location>
</feature>
<dbReference type="SMART" id="SM00091">
    <property type="entry name" value="PAS"/>
    <property type="match status" value="2"/>
</dbReference>
<dbReference type="InterPro" id="IPR001610">
    <property type="entry name" value="PAC"/>
</dbReference>
<feature type="region of interest" description="Disordered" evidence="7">
    <location>
        <begin position="286"/>
        <end position="314"/>
    </location>
</feature>
<feature type="region of interest" description="Disordered" evidence="7">
    <location>
        <begin position="1247"/>
        <end position="1288"/>
    </location>
</feature>
<evidence type="ECO:0000259" key="8">
    <source>
        <dbReference type="PROSITE" id="PS50109"/>
    </source>
</evidence>
<feature type="compositionally biased region" description="Polar residues" evidence="7">
    <location>
        <begin position="480"/>
        <end position="501"/>
    </location>
</feature>
<keyword evidence="5" id="KW-0418">Kinase</keyword>
<feature type="compositionally biased region" description="Low complexity" evidence="7">
    <location>
        <begin position="12"/>
        <end position="25"/>
    </location>
</feature>
<dbReference type="PROSITE" id="PS50113">
    <property type="entry name" value="PAC"/>
    <property type="match status" value="2"/>
</dbReference>
<evidence type="ECO:0000256" key="4">
    <source>
        <dbReference type="ARBA" id="ARBA00022679"/>
    </source>
</evidence>
<feature type="compositionally biased region" description="Basic and acidic residues" evidence="7">
    <location>
        <begin position="564"/>
        <end position="578"/>
    </location>
</feature>
<dbReference type="InterPro" id="IPR001789">
    <property type="entry name" value="Sig_transdc_resp-reg_receiver"/>
</dbReference>
<dbReference type="Gene3D" id="3.40.50.2300">
    <property type="match status" value="1"/>
</dbReference>
<dbReference type="SMART" id="SM00388">
    <property type="entry name" value="HisKA"/>
    <property type="match status" value="1"/>
</dbReference>
<evidence type="ECO:0000256" key="7">
    <source>
        <dbReference type="SAM" id="MobiDB-lite"/>
    </source>
</evidence>
<evidence type="ECO:0000256" key="3">
    <source>
        <dbReference type="ARBA" id="ARBA00022553"/>
    </source>
</evidence>
<evidence type="ECO:0000259" key="10">
    <source>
        <dbReference type="PROSITE" id="PS50112"/>
    </source>
</evidence>
<sequence>MVAKQHNVIAASPPSRSSTGSIRRISSIKEESAITSPKLSPTLSGAFDSPLTASTESTESVKTIKGSAAPTPAASALRTPSYPFPYVPGTPRTWSAAYHKPFMTLSPTVSAGTREGDTSTDGLSSGLNTPVASASMFVPPGITGNEESPDFPVPNLYDLTLMLSLDPGMDAWWSTVARIFQESFAAERISLALPADAGELTNVPWGQKATFNVTGAPAVNHRIESPDRDISISHSPRALYSSMKLNLAQKLDSEQSRKLGLANQRPSLAARHSYAGAIREQDFRTRQDSAYEEYEQFPSSPWSQSPAPSPAIQTDSDTNPFFCEPNVDEASFAPPEKTVDYTNSGVVEAIGVDKASTVIHLPLIHPRVASNLPFRTGPPGAASPFDRLTTDRVNEGRASPLKRAPIAVLSFSAPVVPYPQQLVQTLQLLAPHLATTFEIAQLYTSATAQKDALQRRTREYSISDTPHSLDDLADAEVDLSNDSTSLTSPSDYSGRSRQSPGGSIGAMTPGNWEQGSLSFGPHGVPSTPGHEMVESYFDPKKRAPSSVSQSLFKAPESPGPENEFLSRMDRKTREERHTPPKTSHRAVHDTAQRKPHSLLHSYGADFRSTFQTLPQAATPNIQTPGVRLPDPSRVSTVSVNDTVPEMPPPSERLLRTIVDALPVQIFTAAPQTGHITWVNSKFIVYRGQAAQAVLSHPWNAIHDEDRPAYMEEWQRSLNTGQQFSHKVRLRRFDNAYRWFYVRATPLKDRNQRTVHWAGTYMDIHEQHTAEAHAAHQQETAASEAKYRALANSSPQIVFAVSRAGGLSFCNSQWISYSGQTEPEAMGVGFMDFVHPEDLAKCRLPTLNEDGTVEVDAPTSLPPETTPISKGGQRDISDTSSESSKTVTSPGVDSSEEIHMPQSRLYKLASTGILKVARDQDGRPSYTTEVRLRSKDNQYRWHLIRVLLSDPTRKDEIDEETWYGTCTDINDHKILEQKLKDTMDAKSRFLSNMSHEIRTPLNGITGMVNFLIDSSLTTEQMEHVNIIRNSTEGLRDLINDILDLSKVEAGMITLTMDWMHVRSLIEEVNDIMFALAMDKELELNYIVAEDVPSLLKGDRFRVRQVLLNVIGNAIKFTTHGEVFIRCEAMKSRAGLEDNEVMIRFEVMDTGSGFTEKEAEFLFKRFSQIGSATQTGTGLGLAISMQLVELHGGKMTANSVPNKGSTFTFTIKCTTSSDAERPKMTAVSSADSVELAAAAVLPTPQPITETSQGVRFANNKPLTKFSPTQTPSPRIHHSSAASSGSSDPSLHTADTIVKHIDLTIPKSAPHHITTRRSVVESASLLTGDDAVRFSHIVVDLPEAQQALEVLHQILTSPAHANTCVVIIADVRQRRALSSASHHNFDKLEAERRLRFIFKPLKPSKMAVVFDPQKESEVSSDMARTQNSAQAVAITQKMIFDELSKRLGNKGLRVLLVEDNKTSQMVLLRFLKRVSITVECVQDGLQCTEKVLSQPHGYYSLILCDLHMPIKDGYQTTKDIRHWERQNQYPYMPIVALSANVLGDVYAKCAEAGFNSYVTKPVDFKELRDALVKFLDPPEAERAKGPVFMRVKH</sequence>
<feature type="domain" description="PAS" evidence="10">
    <location>
        <begin position="782"/>
        <end position="837"/>
    </location>
</feature>
<feature type="domain" description="PAS" evidence="10">
    <location>
        <begin position="650"/>
        <end position="720"/>
    </location>
</feature>
<dbReference type="SMART" id="SM00448">
    <property type="entry name" value="REC"/>
    <property type="match status" value="1"/>
</dbReference>
<feature type="region of interest" description="Disordered" evidence="7">
    <location>
        <begin position="480"/>
        <end position="594"/>
    </location>
</feature>